<dbReference type="SMART" id="SM00248">
    <property type="entry name" value="ANK"/>
    <property type="match status" value="9"/>
</dbReference>
<dbReference type="InterPro" id="IPR036770">
    <property type="entry name" value="Ankyrin_rpt-contain_sf"/>
</dbReference>
<sequence length="512" mass="54343">MKKIFVAASLFFAMQAQAQESTLLNKEFWTGSPTIEAVKSEFSKKAFNFKEVMAGDDPLSLAINNDAPIDVIKFLAGQPGVDFKRGIHEGRTYLHAAASKGNAEAVDCLIKSGSDMNFTDAHDQTALSYSAYVGKTTLPVLEAFVKNGFDVNTKFEKKGGANILLLAAPADHDLAITDYLVSKDVSLHSVDNNGATIVDYAAKLGNVDILRKLIQKGAKYTDNSLTIAAQGPFRSANTIGIYKFLVEDLKLDPKATNKQGQNVLHLIAGKQDQSDIIAYFLEKGVDVNQKDRNGNTAFMGIAGIKSAEIVEGVLPNVKDINAVNNKGESALTNAVKSSTAEVVSLLVKSGANVKLEHNDGHNLAYIAVDAYRGAGGRGGFGGRNGGGQSAAPKISPAIDLGNKLDLLKEKGLNVAASAADGSTLYHLAVTKNDPDLLKKVSTLGIDVNAKNAEGMTALHKAAMLAKKDDVLQVLVAAGAKKELQTSFGETAYDLASENELLKQANISVDFLK</sequence>
<dbReference type="Pfam" id="PF12796">
    <property type="entry name" value="Ank_2"/>
    <property type="match status" value="1"/>
</dbReference>
<evidence type="ECO:0000313" key="6">
    <source>
        <dbReference type="Proteomes" id="UP000315908"/>
    </source>
</evidence>
<dbReference type="PANTHER" id="PTHR24198:SF165">
    <property type="entry name" value="ANKYRIN REPEAT-CONTAINING PROTEIN-RELATED"/>
    <property type="match status" value="1"/>
</dbReference>
<dbReference type="AlphaFoldDB" id="A0A562M8L7"/>
<keyword evidence="4" id="KW-0732">Signal</keyword>
<feature type="repeat" description="ANK" evidence="3">
    <location>
        <begin position="326"/>
        <end position="358"/>
    </location>
</feature>
<dbReference type="PANTHER" id="PTHR24198">
    <property type="entry name" value="ANKYRIN REPEAT AND PROTEIN KINASE DOMAIN-CONTAINING PROTEIN"/>
    <property type="match status" value="1"/>
</dbReference>
<feature type="signal peptide" evidence="4">
    <location>
        <begin position="1"/>
        <end position="18"/>
    </location>
</feature>
<dbReference type="SUPFAM" id="SSF48403">
    <property type="entry name" value="Ankyrin repeat"/>
    <property type="match status" value="2"/>
</dbReference>
<accession>A0A562M8L7</accession>
<comment type="caution">
    <text evidence="5">The sequence shown here is derived from an EMBL/GenBank/DDBJ whole genome shotgun (WGS) entry which is preliminary data.</text>
</comment>
<evidence type="ECO:0000256" key="3">
    <source>
        <dbReference type="PROSITE-ProRule" id="PRU00023"/>
    </source>
</evidence>
<feature type="repeat" description="ANK" evidence="3">
    <location>
        <begin position="420"/>
        <end position="452"/>
    </location>
</feature>
<evidence type="ECO:0000313" key="5">
    <source>
        <dbReference type="EMBL" id="TWI16142.1"/>
    </source>
</evidence>
<feature type="chain" id="PRO_5022195229" evidence="4">
    <location>
        <begin position="19"/>
        <end position="512"/>
    </location>
</feature>
<proteinExistence type="predicted"/>
<keyword evidence="2 3" id="KW-0040">ANK repeat</keyword>
<dbReference type="Pfam" id="PF13857">
    <property type="entry name" value="Ank_5"/>
    <property type="match status" value="1"/>
</dbReference>
<dbReference type="InterPro" id="IPR002110">
    <property type="entry name" value="Ankyrin_rpt"/>
</dbReference>
<dbReference type="RefSeq" id="WP_145330158.1">
    <property type="nucleotide sequence ID" value="NZ_VLKR01000033.1"/>
</dbReference>
<reference evidence="5 6" key="1">
    <citation type="journal article" date="2015" name="Stand. Genomic Sci.">
        <title>Genomic Encyclopedia of Bacterial and Archaeal Type Strains, Phase III: the genomes of soil and plant-associated and newly described type strains.</title>
        <authorList>
            <person name="Whitman W.B."/>
            <person name="Woyke T."/>
            <person name="Klenk H.P."/>
            <person name="Zhou Y."/>
            <person name="Lilburn T.G."/>
            <person name="Beck B.J."/>
            <person name="De Vos P."/>
            <person name="Vandamme P."/>
            <person name="Eisen J.A."/>
            <person name="Garrity G."/>
            <person name="Hugenholtz P."/>
            <person name="Kyrpides N.C."/>
        </authorList>
    </citation>
    <scope>NUCLEOTIDE SEQUENCE [LARGE SCALE GENOMIC DNA]</scope>
    <source>
        <strain evidence="5 6">CGMCC 1.6855</strain>
    </source>
</reference>
<protein>
    <submittedName>
        <fullName evidence="5">Ankyrin repeat protein</fullName>
    </submittedName>
</protein>
<dbReference type="OrthoDB" id="2575953at2"/>
<dbReference type="Proteomes" id="UP000315908">
    <property type="component" value="Unassembled WGS sequence"/>
</dbReference>
<organism evidence="5 6">
    <name type="scientific">Sphingobacterium siyangense</name>
    <dbReference type="NCBI Taxonomy" id="459529"/>
    <lineage>
        <taxon>Bacteria</taxon>
        <taxon>Pseudomonadati</taxon>
        <taxon>Bacteroidota</taxon>
        <taxon>Sphingobacteriia</taxon>
        <taxon>Sphingobacteriales</taxon>
        <taxon>Sphingobacteriaceae</taxon>
        <taxon>Sphingobacterium</taxon>
    </lineage>
</organism>
<dbReference type="Gene3D" id="1.25.40.20">
    <property type="entry name" value="Ankyrin repeat-containing domain"/>
    <property type="match status" value="3"/>
</dbReference>
<feature type="repeat" description="ANK" evidence="3">
    <location>
        <begin position="453"/>
        <end position="486"/>
    </location>
</feature>
<dbReference type="PROSITE" id="PS50088">
    <property type="entry name" value="ANK_REPEAT"/>
    <property type="match status" value="6"/>
</dbReference>
<dbReference type="PRINTS" id="PR01415">
    <property type="entry name" value="ANKYRIN"/>
</dbReference>
<feature type="repeat" description="ANK" evidence="3">
    <location>
        <begin position="89"/>
        <end position="121"/>
    </location>
</feature>
<dbReference type="PROSITE" id="PS50297">
    <property type="entry name" value="ANK_REP_REGION"/>
    <property type="match status" value="6"/>
</dbReference>
<dbReference type="EMBL" id="VLKR01000033">
    <property type="protein sequence ID" value="TWI16142.1"/>
    <property type="molecule type" value="Genomic_DNA"/>
</dbReference>
<keyword evidence="1" id="KW-0677">Repeat</keyword>
<gene>
    <name evidence="5" type="ORF">IQ31_04595</name>
</gene>
<evidence type="ECO:0000256" key="2">
    <source>
        <dbReference type="ARBA" id="ARBA00023043"/>
    </source>
</evidence>
<name>A0A562M8L7_9SPHI</name>
<feature type="repeat" description="ANK" evidence="3">
    <location>
        <begin position="193"/>
        <end position="225"/>
    </location>
</feature>
<evidence type="ECO:0000256" key="1">
    <source>
        <dbReference type="ARBA" id="ARBA00022737"/>
    </source>
</evidence>
<feature type="repeat" description="ANK" evidence="3">
    <location>
        <begin position="259"/>
        <end position="292"/>
    </location>
</feature>
<evidence type="ECO:0000256" key="4">
    <source>
        <dbReference type="SAM" id="SignalP"/>
    </source>
</evidence>
<dbReference type="Pfam" id="PF00023">
    <property type="entry name" value="Ank"/>
    <property type="match status" value="1"/>
</dbReference>